<dbReference type="InterPro" id="IPR001127">
    <property type="entry name" value="PTS_EIIA_1_perm"/>
</dbReference>
<gene>
    <name evidence="8" type="ORF">M1R53_04105</name>
</gene>
<evidence type="ECO:0000256" key="2">
    <source>
        <dbReference type="ARBA" id="ARBA00022448"/>
    </source>
</evidence>
<reference evidence="8" key="1">
    <citation type="submission" date="2022-04" db="EMBL/GenBank/DDBJ databases">
        <title>Complete genome sequences of Ezakiella coagulans and Fenollaria massiliensis.</title>
        <authorList>
            <person name="France M.T."/>
            <person name="Clifford J."/>
            <person name="Narina S."/>
            <person name="Rutt L."/>
            <person name="Ravel J."/>
        </authorList>
    </citation>
    <scope>NUCLEOTIDE SEQUENCE</scope>
    <source>
        <strain evidence="8">C0061C2</strain>
    </source>
</reference>
<dbReference type="GO" id="GO:0009401">
    <property type="term" value="P:phosphoenolpyruvate-dependent sugar phosphotransferase system"/>
    <property type="evidence" value="ECO:0007669"/>
    <property type="project" value="UniProtKB-KW"/>
</dbReference>
<feature type="domain" description="PTS EIIA type-1" evidence="7">
    <location>
        <begin position="28"/>
        <end position="131"/>
    </location>
</feature>
<protein>
    <submittedName>
        <fullName evidence="8">PTS glucose transporter subunit IIA</fullName>
    </submittedName>
</protein>
<dbReference type="Pfam" id="PF00358">
    <property type="entry name" value="PTS_EIIA_1"/>
    <property type="match status" value="1"/>
</dbReference>
<organism evidence="8 9">
    <name type="scientific">Fenollaria massiliensis</name>
    <dbReference type="NCBI Taxonomy" id="938288"/>
    <lineage>
        <taxon>Bacteria</taxon>
        <taxon>Bacillati</taxon>
        <taxon>Bacillota</taxon>
        <taxon>Clostridia</taxon>
        <taxon>Eubacteriales</taxon>
        <taxon>Fenollaria</taxon>
    </lineage>
</organism>
<proteinExistence type="predicted"/>
<dbReference type="KEGG" id="fms:M1R53_04105"/>
<comment type="subcellular location">
    <subcellularLocation>
        <location evidence="1">Cytoplasm</location>
    </subcellularLocation>
</comment>
<keyword evidence="3 8" id="KW-0762">Sugar transport</keyword>
<dbReference type="RefSeq" id="WP_249243171.1">
    <property type="nucleotide sequence ID" value="NZ_CP096649.1"/>
</dbReference>
<evidence type="ECO:0000313" key="9">
    <source>
        <dbReference type="Proteomes" id="UP000831151"/>
    </source>
</evidence>
<dbReference type="GO" id="GO:0016301">
    <property type="term" value="F:kinase activity"/>
    <property type="evidence" value="ECO:0007669"/>
    <property type="project" value="UniProtKB-KW"/>
</dbReference>
<evidence type="ECO:0000259" key="7">
    <source>
        <dbReference type="PROSITE" id="PS51093"/>
    </source>
</evidence>
<dbReference type="FunFam" id="2.70.70.10:FF:000001">
    <property type="entry name" value="PTS system glucose-specific IIA component"/>
    <property type="match status" value="1"/>
</dbReference>
<dbReference type="SUPFAM" id="SSF51261">
    <property type="entry name" value="Duplicated hybrid motif"/>
    <property type="match status" value="1"/>
</dbReference>
<accession>A0A9E7DKD2</accession>
<keyword evidence="2" id="KW-0813">Transport</keyword>
<evidence type="ECO:0000256" key="4">
    <source>
        <dbReference type="ARBA" id="ARBA00022679"/>
    </source>
</evidence>
<dbReference type="Gene3D" id="2.70.70.10">
    <property type="entry name" value="Glucose Permease (Domain IIA)"/>
    <property type="match status" value="1"/>
</dbReference>
<dbReference type="PROSITE" id="PS51093">
    <property type="entry name" value="PTS_EIIA_TYPE_1"/>
    <property type="match status" value="1"/>
</dbReference>
<dbReference type="GO" id="GO:0005737">
    <property type="term" value="C:cytoplasm"/>
    <property type="evidence" value="ECO:0007669"/>
    <property type="project" value="UniProtKB-SubCell"/>
</dbReference>
<dbReference type="InterPro" id="IPR050890">
    <property type="entry name" value="PTS_EIIA_component"/>
</dbReference>
<dbReference type="InterPro" id="IPR011055">
    <property type="entry name" value="Dup_hybrid_motif"/>
</dbReference>
<evidence type="ECO:0000256" key="3">
    <source>
        <dbReference type="ARBA" id="ARBA00022597"/>
    </source>
</evidence>
<evidence type="ECO:0000313" key="8">
    <source>
        <dbReference type="EMBL" id="UQK59838.1"/>
    </source>
</evidence>
<keyword evidence="4" id="KW-0808">Transferase</keyword>
<evidence type="ECO:0000256" key="1">
    <source>
        <dbReference type="ARBA" id="ARBA00004496"/>
    </source>
</evidence>
<dbReference type="EMBL" id="CP096649">
    <property type="protein sequence ID" value="UQK59838.1"/>
    <property type="molecule type" value="Genomic_DNA"/>
</dbReference>
<keyword evidence="5" id="KW-0598">Phosphotransferase system</keyword>
<dbReference type="AlphaFoldDB" id="A0A9E7DKD2"/>
<evidence type="ECO:0000256" key="5">
    <source>
        <dbReference type="ARBA" id="ARBA00022683"/>
    </source>
</evidence>
<dbReference type="Proteomes" id="UP000831151">
    <property type="component" value="Chromosome"/>
</dbReference>
<sequence length="158" mass="17529">MGLFSKKKELDLYAPITGELIDITEVKDQVFSQKILGDGIAIEPKEGVLYAPFDCEVVQLFHTLHAIGLKAKDVEILIHIGMDTVELNGEGFKGFVNEGDHVKKGQKLIEFDIDYIKSKGKETTTPIVITNMDQVKSLDKSDKKDVVANQDIAVKINL</sequence>
<keyword evidence="9" id="KW-1185">Reference proteome</keyword>
<name>A0A9E7DKD2_9FIRM</name>
<dbReference type="PANTHER" id="PTHR45008">
    <property type="entry name" value="PTS SYSTEM GLUCOSE-SPECIFIC EIIA COMPONENT"/>
    <property type="match status" value="1"/>
</dbReference>
<dbReference type="PANTHER" id="PTHR45008:SF1">
    <property type="entry name" value="PTS SYSTEM GLUCOSE-SPECIFIC EIIA COMPONENT"/>
    <property type="match status" value="1"/>
</dbReference>
<dbReference type="NCBIfam" id="TIGR00830">
    <property type="entry name" value="PTBA"/>
    <property type="match status" value="1"/>
</dbReference>
<evidence type="ECO:0000256" key="6">
    <source>
        <dbReference type="ARBA" id="ARBA00022777"/>
    </source>
</evidence>
<keyword evidence="6" id="KW-0418">Kinase</keyword>